<feature type="region of interest" description="Disordered" evidence="1">
    <location>
        <begin position="181"/>
        <end position="305"/>
    </location>
</feature>
<evidence type="ECO:0000313" key="2">
    <source>
        <dbReference type="EMBL" id="TFK38343.1"/>
    </source>
</evidence>
<reference evidence="2 3" key="1">
    <citation type="journal article" date="2019" name="Nat. Ecol. Evol.">
        <title>Megaphylogeny resolves global patterns of mushroom evolution.</title>
        <authorList>
            <person name="Varga T."/>
            <person name="Krizsan K."/>
            <person name="Foldi C."/>
            <person name="Dima B."/>
            <person name="Sanchez-Garcia M."/>
            <person name="Sanchez-Ramirez S."/>
            <person name="Szollosi G.J."/>
            <person name="Szarkandi J.G."/>
            <person name="Papp V."/>
            <person name="Albert L."/>
            <person name="Andreopoulos W."/>
            <person name="Angelini C."/>
            <person name="Antonin V."/>
            <person name="Barry K.W."/>
            <person name="Bougher N.L."/>
            <person name="Buchanan P."/>
            <person name="Buyck B."/>
            <person name="Bense V."/>
            <person name="Catcheside P."/>
            <person name="Chovatia M."/>
            <person name="Cooper J."/>
            <person name="Damon W."/>
            <person name="Desjardin D."/>
            <person name="Finy P."/>
            <person name="Geml J."/>
            <person name="Haridas S."/>
            <person name="Hughes K."/>
            <person name="Justo A."/>
            <person name="Karasinski D."/>
            <person name="Kautmanova I."/>
            <person name="Kiss B."/>
            <person name="Kocsube S."/>
            <person name="Kotiranta H."/>
            <person name="LaButti K.M."/>
            <person name="Lechner B.E."/>
            <person name="Liimatainen K."/>
            <person name="Lipzen A."/>
            <person name="Lukacs Z."/>
            <person name="Mihaltcheva S."/>
            <person name="Morgado L.N."/>
            <person name="Niskanen T."/>
            <person name="Noordeloos M.E."/>
            <person name="Ohm R.A."/>
            <person name="Ortiz-Santana B."/>
            <person name="Ovrebo C."/>
            <person name="Racz N."/>
            <person name="Riley R."/>
            <person name="Savchenko A."/>
            <person name="Shiryaev A."/>
            <person name="Soop K."/>
            <person name="Spirin V."/>
            <person name="Szebenyi C."/>
            <person name="Tomsovsky M."/>
            <person name="Tulloss R.E."/>
            <person name="Uehling J."/>
            <person name="Grigoriev I.V."/>
            <person name="Vagvolgyi C."/>
            <person name="Papp T."/>
            <person name="Martin F.M."/>
            <person name="Miettinen O."/>
            <person name="Hibbett D.S."/>
            <person name="Nagy L.G."/>
        </authorList>
    </citation>
    <scope>NUCLEOTIDE SEQUENCE [LARGE SCALE GENOMIC DNA]</scope>
    <source>
        <strain evidence="2 3">CBS 166.37</strain>
    </source>
</reference>
<organism evidence="2 3">
    <name type="scientific">Crucibulum laeve</name>
    <dbReference type="NCBI Taxonomy" id="68775"/>
    <lineage>
        <taxon>Eukaryota</taxon>
        <taxon>Fungi</taxon>
        <taxon>Dikarya</taxon>
        <taxon>Basidiomycota</taxon>
        <taxon>Agaricomycotina</taxon>
        <taxon>Agaricomycetes</taxon>
        <taxon>Agaricomycetidae</taxon>
        <taxon>Agaricales</taxon>
        <taxon>Agaricineae</taxon>
        <taxon>Nidulariaceae</taxon>
        <taxon>Crucibulum</taxon>
    </lineage>
</organism>
<name>A0A5C3M0V9_9AGAR</name>
<gene>
    <name evidence="2" type="ORF">BDQ12DRAFT_683485</name>
</gene>
<protein>
    <submittedName>
        <fullName evidence="2">Uncharacterized protein</fullName>
    </submittedName>
</protein>
<dbReference type="EMBL" id="ML213603">
    <property type="protein sequence ID" value="TFK38343.1"/>
    <property type="molecule type" value="Genomic_DNA"/>
</dbReference>
<dbReference type="Proteomes" id="UP000308652">
    <property type="component" value="Unassembled WGS sequence"/>
</dbReference>
<feature type="compositionally biased region" description="Low complexity" evidence="1">
    <location>
        <begin position="268"/>
        <end position="279"/>
    </location>
</feature>
<feature type="compositionally biased region" description="Low complexity" evidence="1">
    <location>
        <begin position="249"/>
        <end position="261"/>
    </location>
</feature>
<sequence>MRPPSPTGTELADPDIDHLNKHLASKGIKVIDYAYQPRLRPLPNEIFDQRRGIAEYEWHIAHNPRKRAVPGKTLRRLLDLKWITPEEMNARCAPHDFANLQEHDSRPHHPWVPAYADVTPPDACARALHLAIWTPLIASRDRFQTDAENALRVFERQRAEEQEIILRMLGQRASDEEMVAALKGKRSHDRVEAGSQEKAERSGAKRARLSPSSQPEYTGYPLVHPKQYPAPASDYDPVLYPEAASAIESQSQGRPQSQGRSSPHRSDTPPLGGTDTPPLRDSPPPPELRRGLKRTLSRTQTFTQL</sequence>
<keyword evidence="3" id="KW-1185">Reference proteome</keyword>
<evidence type="ECO:0000256" key="1">
    <source>
        <dbReference type="SAM" id="MobiDB-lite"/>
    </source>
</evidence>
<feature type="compositionally biased region" description="Basic and acidic residues" evidence="1">
    <location>
        <begin position="189"/>
        <end position="203"/>
    </location>
</feature>
<proteinExistence type="predicted"/>
<dbReference type="OrthoDB" id="2997660at2759"/>
<evidence type="ECO:0000313" key="3">
    <source>
        <dbReference type="Proteomes" id="UP000308652"/>
    </source>
</evidence>
<dbReference type="AlphaFoldDB" id="A0A5C3M0V9"/>
<accession>A0A5C3M0V9</accession>